<feature type="compositionally biased region" description="Low complexity" evidence="2">
    <location>
        <begin position="314"/>
        <end position="327"/>
    </location>
</feature>
<dbReference type="InterPro" id="IPR050964">
    <property type="entry name" value="Striated_Muscle_Regulatory"/>
</dbReference>
<dbReference type="SMART" id="SM00409">
    <property type="entry name" value="IG"/>
    <property type="match status" value="1"/>
</dbReference>
<feature type="region of interest" description="Disordered" evidence="2">
    <location>
        <begin position="399"/>
        <end position="530"/>
    </location>
</feature>
<feature type="region of interest" description="Disordered" evidence="2">
    <location>
        <begin position="314"/>
        <end position="335"/>
    </location>
</feature>
<gene>
    <name evidence="6" type="ORF">NEMVEDRAFT_v1g201959</name>
</gene>
<dbReference type="InterPro" id="IPR003598">
    <property type="entry name" value="Ig_sub2"/>
</dbReference>
<dbReference type="InterPro" id="IPR007110">
    <property type="entry name" value="Ig-like_dom"/>
</dbReference>
<dbReference type="AlphaFoldDB" id="A7RTK9"/>
<evidence type="ECO:0000259" key="4">
    <source>
        <dbReference type="PROSITE" id="PS50835"/>
    </source>
</evidence>
<dbReference type="SUPFAM" id="SSF49265">
    <property type="entry name" value="Fibronectin type III"/>
    <property type="match status" value="1"/>
</dbReference>
<feature type="domain" description="Fibronectin type-III" evidence="5">
    <location>
        <begin position="562"/>
        <end position="654"/>
    </location>
</feature>
<dbReference type="InterPro" id="IPR003961">
    <property type="entry name" value="FN3_dom"/>
</dbReference>
<dbReference type="PANTHER" id="PTHR13817:SF166">
    <property type="entry name" value="NEURONAL IGCAM-RELATED"/>
    <property type="match status" value="1"/>
</dbReference>
<dbReference type="Pfam" id="PF00041">
    <property type="entry name" value="fn3"/>
    <property type="match status" value="1"/>
</dbReference>
<reference evidence="6 7" key="1">
    <citation type="journal article" date="2007" name="Science">
        <title>Sea anemone genome reveals ancestral eumetazoan gene repertoire and genomic organization.</title>
        <authorList>
            <person name="Putnam N.H."/>
            <person name="Srivastava M."/>
            <person name="Hellsten U."/>
            <person name="Dirks B."/>
            <person name="Chapman J."/>
            <person name="Salamov A."/>
            <person name="Terry A."/>
            <person name="Shapiro H."/>
            <person name="Lindquist E."/>
            <person name="Kapitonov V.V."/>
            <person name="Jurka J."/>
            <person name="Genikhovich G."/>
            <person name="Grigoriev I.V."/>
            <person name="Lucas S.M."/>
            <person name="Steele R.E."/>
            <person name="Finnerty J.R."/>
            <person name="Technau U."/>
            <person name="Martindale M.Q."/>
            <person name="Rokhsar D.S."/>
        </authorList>
    </citation>
    <scope>NUCLEOTIDE SEQUENCE [LARGE SCALE GENOMIC DNA]</scope>
    <source>
        <strain evidence="7">CH2 X CH6</strain>
    </source>
</reference>
<feature type="transmembrane region" description="Helical" evidence="3">
    <location>
        <begin position="346"/>
        <end position="370"/>
    </location>
</feature>
<dbReference type="Proteomes" id="UP000001593">
    <property type="component" value="Unassembled WGS sequence"/>
</dbReference>
<keyword evidence="3" id="KW-1133">Transmembrane helix</keyword>
<dbReference type="InterPro" id="IPR013783">
    <property type="entry name" value="Ig-like_fold"/>
</dbReference>
<dbReference type="SMART" id="SM00408">
    <property type="entry name" value="IGc2"/>
    <property type="match status" value="1"/>
</dbReference>
<dbReference type="EMBL" id="DS469537">
    <property type="protein sequence ID" value="EDO45229.1"/>
    <property type="molecule type" value="Genomic_DNA"/>
</dbReference>
<sequence>MVQLNCSAVGKPAEITYILKMNGKLMSQTGVSLVRLNSPVVNTFACIPNNTAGSGQEATLNIPVSEPPSIVQFPSKNIILTEGDSKELMCNASGSPSPAVTWYKLGIDWVYQNVSKLALSTREDTGSYRCMATNAAPCKNTSFSSWINVTVHYFDIEISGAVCSPFNITVRTNLNPTPSINCTWGIGGNGTVIQGVNTASDQVIYSVNVQGGQTTNVTCSRGNNKRIYTVVSSSDKAATTNGSIRIAYMSFPPTEENKTNINKLFNETVPPCTGNVKVYGYRPGSVIVDMAITMSEKVADPFALLKDAFVAAASPSDSTTSPPSLTTQGAPTTAAAVTPKEGLTDVVIALIVVGVIVFLLIICGLVFWFCAKKKKKKRDIGADNLEMFANGTGTSPYAEVGPTAHANGGSGVESPYSEVEQRRNNDDTQGAGADTYPQVDKSKKSKPKEEKEKLPDLMQQPDPNVTYAQVDKSLKKKNREEPMYAQVDKKKKKPKKKPGELLYADLSDFTDGPKPKGDGTLEFASGEGVKRPEAYRETDYAEISHVLRGKTEDTQPAAMCFPPGPPTFALKNCDVKETSVRLRWTPPLSDNGSPILDYKVEVSSVFAAEGISSTSILIPELEPNTKYLARVAARNAAGLGTAAKQSFTTRGKDEWVRIPVPVCLYPSTLMLNLDEWVRIPVPVCLYPSTLMLNLDEWKKPKKKPGELLYADLSDFTDGPKPKGDGTLEFASGEGVKRPEAYRETDYAEISHVLRGKTEDTQPTAMCFPPGPPTFALKNCDVKETSVRLRWTPPLSDNGSPILDYKVEVSSVFAAEGISSVEPGQGNAAFQNEAYEPDQAPDDTNFLANILKVAKPRHKALSSATWTSEYVNNSPLLTDNNPITTRVLSEHRPDYHSKEVAACLWRQEYFNDILLLTDNNPITTRVLSEHRPDYHSKEVAACLWRQEYFNDTLLLTDNNPITSRAPSRITIPRRL</sequence>
<evidence type="ECO:0000313" key="6">
    <source>
        <dbReference type="EMBL" id="EDO45229.1"/>
    </source>
</evidence>
<dbReference type="CDD" id="cd00063">
    <property type="entry name" value="FN3"/>
    <property type="match status" value="2"/>
</dbReference>
<evidence type="ECO:0000256" key="2">
    <source>
        <dbReference type="SAM" id="MobiDB-lite"/>
    </source>
</evidence>
<evidence type="ECO:0000259" key="5">
    <source>
        <dbReference type="PROSITE" id="PS50853"/>
    </source>
</evidence>
<keyword evidence="1" id="KW-0677">Repeat</keyword>
<dbReference type="PROSITE" id="PS50853">
    <property type="entry name" value="FN3"/>
    <property type="match status" value="2"/>
</dbReference>
<dbReference type="PROSITE" id="PS50835">
    <property type="entry name" value="IG_LIKE"/>
    <property type="match status" value="1"/>
</dbReference>
<keyword evidence="3" id="KW-0812">Transmembrane</keyword>
<feature type="domain" description="Ig-like" evidence="4">
    <location>
        <begin position="68"/>
        <end position="150"/>
    </location>
</feature>
<dbReference type="InterPro" id="IPR003599">
    <property type="entry name" value="Ig_sub"/>
</dbReference>
<proteinExistence type="predicted"/>
<protein>
    <submittedName>
        <fullName evidence="6">Uncharacterized protein</fullName>
    </submittedName>
</protein>
<dbReference type="CDD" id="cd00096">
    <property type="entry name" value="Ig"/>
    <property type="match status" value="1"/>
</dbReference>
<name>A7RTK9_NEMVE</name>
<dbReference type="InterPro" id="IPR036116">
    <property type="entry name" value="FN3_sf"/>
</dbReference>
<accession>A7RTK9</accession>
<dbReference type="SMART" id="SM00060">
    <property type="entry name" value="FN3"/>
    <property type="match status" value="2"/>
</dbReference>
<evidence type="ECO:0000256" key="1">
    <source>
        <dbReference type="ARBA" id="ARBA00022737"/>
    </source>
</evidence>
<evidence type="ECO:0000256" key="3">
    <source>
        <dbReference type="SAM" id="Phobius"/>
    </source>
</evidence>
<feature type="domain" description="Fibronectin type-III" evidence="5">
    <location>
        <begin position="768"/>
        <end position="887"/>
    </location>
</feature>
<dbReference type="HOGENOM" id="CLU_304896_0_0_1"/>
<keyword evidence="3" id="KW-0472">Membrane</keyword>
<evidence type="ECO:0000313" key="7">
    <source>
        <dbReference type="Proteomes" id="UP000001593"/>
    </source>
</evidence>
<dbReference type="eggNOG" id="KOG0613">
    <property type="taxonomic scope" value="Eukaryota"/>
</dbReference>
<organism evidence="6 7">
    <name type="scientific">Nematostella vectensis</name>
    <name type="common">Starlet sea anemone</name>
    <dbReference type="NCBI Taxonomy" id="45351"/>
    <lineage>
        <taxon>Eukaryota</taxon>
        <taxon>Metazoa</taxon>
        <taxon>Cnidaria</taxon>
        <taxon>Anthozoa</taxon>
        <taxon>Hexacorallia</taxon>
        <taxon>Actiniaria</taxon>
        <taxon>Edwardsiidae</taxon>
        <taxon>Nematostella</taxon>
    </lineage>
</organism>
<dbReference type="PRINTS" id="PR00014">
    <property type="entry name" value="FNTYPEIII"/>
</dbReference>
<keyword evidence="7" id="KW-1185">Reference proteome</keyword>
<dbReference type="InterPro" id="IPR036179">
    <property type="entry name" value="Ig-like_dom_sf"/>
</dbReference>
<dbReference type="PANTHER" id="PTHR13817">
    <property type="entry name" value="TITIN"/>
    <property type="match status" value="1"/>
</dbReference>
<dbReference type="Pfam" id="PF13927">
    <property type="entry name" value="Ig_3"/>
    <property type="match status" value="1"/>
</dbReference>
<dbReference type="Gene3D" id="2.60.40.10">
    <property type="entry name" value="Immunoglobulins"/>
    <property type="match status" value="3"/>
</dbReference>
<dbReference type="InParanoid" id="A7RTK9"/>
<dbReference type="SUPFAM" id="SSF48726">
    <property type="entry name" value="Immunoglobulin"/>
    <property type="match status" value="1"/>
</dbReference>